<dbReference type="Gene3D" id="3.90.320.10">
    <property type="match status" value="1"/>
</dbReference>
<dbReference type="Pfam" id="PF12705">
    <property type="entry name" value="PDDEXK_1"/>
    <property type="match status" value="1"/>
</dbReference>
<feature type="domain" description="PD-(D/E)XK endonuclease-like" evidence="1">
    <location>
        <begin position="5"/>
        <end position="259"/>
    </location>
</feature>
<evidence type="ECO:0000313" key="2">
    <source>
        <dbReference type="EMBL" id="TVM31204.1"/>
    </source>
</evidence>
<dbReference type="OrthoDB" id="9766257at2"/>
<dbReference type="InterPro" id="IPR038726">
    <property type="entry name" value="PDDEXK_AddAB-type"/>
</dbReference>
<reference evidence="2 3" key="1">
    <citation type="submission" date="2018-06" db="EMBL/GenBank/DDBJ databases">
        <title>Complete genome of Desulfovibrio marinus P48SEP.</title>
        <authorList>
            <person name="Crispim J.S."/>
            <person name="Vidigal P.M.P."/>
            <person name="Silva L.C.F."/>
            <person name="Araujo L.C."/>
            <person name="Laguardia C.N."/>
            <person name="Dias R.S."/>
            <person name="Sousa M.P."/>
            <person name="Paula S.O."/>
            <person name="Silva C."/>
        </authorList>
    </citation>
    <scope>NUCLEOTIDE SEQUENCE [LARGE SCALE GENOMIC DNA]</scope>
    <source>
        <strain evidence="2 3">P48SEP</strain>
    </source>
</reference>
<name>A0A6P1ZB69_9BACT</name>
<gene>
    <name evidence="2" type="ORF">DQK91_19025</name>
</gene>
<proteinExistence type="predicted"/>
<protein>
    <recommendedName>
        <fullName evidence="1">PD-(D/E)XK endonuclease-like domain-containing protein</fullName>
    </recommendedName>
</protein>
<dbReference type="AlphaFoldDB" id="A0A6P1ZB69"/>
<dbReference type="InterPro" id="IPR011604">
    <property type="entry name" value="PDDEXK-like_dom_sf"/>
</dbReference>
<evidence type="ECO:0000313" key="3">
    <source>
        <dbReference type="Proteomes" id="UP000434052"/>
    </source>
</evidence>
<dbReference type="RefSeq" id="WP_144306991.1">
    <property type="nucleotide sequence ID" value="NZ_QMIF01000017.1"/>
</dbReference>
<dbReference type="Proteomes" id="UP000434052">
    <property type="component" value="Unassembled WGS sequence"/>
</dbReference>
<comment type="caution">
    <text evidence="2">The sequence shown here is derived from an EMBL/GenBank/DDBJ whole genome shotgun (WGS) entry which is preliminary data.</text>
</comment>
<organism evidence="2 3">
    <name type="scientific">Oceanidesulfovibrio marinus</name>
    <dbReference type="NCBI Taxonomy" id="370038"/>
    <lineage>
        <taxon>Bacteria</taxon>
        <taxon>Pseudomonadati</taxon>
        <taxon>Thermodesulfobacteriota</taxon>
        <taxon>Desulfovibrionia</taxon>
        <taxon>Desulfovibrionales</taxon>
        <taxon>Desulfovibrionaceae</taxon>
        <taxon>Oceanidesulfovibrio</taxon>
    </lineage>
</organism>
<dbReference type="EMBL" id="QMIF01000017">
    <property type="protein sequence ID" value="TVM31204.1"/>
    <property type="molecule type" value="Genomic_DNA"/>
</dbReference>
<sequence>MLEYLSQSMISSWELCPERFRRRFLEGEIIPPGIAARIGTGVHKGAEINHIQKIHTGEDEPKDVIQDAARDGYKKALEKGVFFAPGEASTAKKQLADGVDTVVTLAGLYRDSLAPQVQPTLVEETIYLDDSRLPIPFRGTIDVLAVDGKDRTWLPDIKTASAKWGQSKADESPQASLYSRLVLEATGHWPDKVSFEVFVKTKTPAHQSVETVRRPEDYDILVVRAQAILAVIERGIFPPAQAGSWTCSPKWCGFWWSCKYIPTHKKDTR</sequence>
<evidence type="ECO:0000259" key="1">
    <source>
        <dbReference type="Pfam" id="PF12705"/>
    </source>
</evidence>
<accession>A0A6P1ZB69</accession>